<evidence type="ECO:0000256" key="1">
    <source>
        <dbReference type="ARBA" id="ARBA00005015"/>
    </source>
</evidence>
<keyword evidence="9 12" id="KW-0418">Kinase</keyword>
<evidence type="ECO:0000256" key="2">
    <source>
        <dbReference type="ARBA" id="ARBA00007370"/>
    </source>
</evidence>
<comment type="similarity">
    <text evidence="2 12">Belongs to the GHMP kinase family. Homoserine kinase subfamily.</text>
</comment>
<dbReference type="PRINTS" id="PR00958">
    <property type="entry name" value="HOMSERKINASE"/>
</dbReference>
<name>A0ABY9TGE2_9GAMM</name>
<dbReference type="Gene3D" id="3.30.70.890">
    <property type="entry name" value="GHMP kinase, C-terminal domain"/>
    <property type="match status" value="1"/>
</dbReference>
<keyword evidence="10 12" id="KW-0067">ATP-binding</keyword>
<evidence type="ECO:0000256" key="3">
    <source>
        <dbReference type="ARBA" id="ARBA00012078"/>
    </source>
</evidence>
<dbReference type="RefSeq" id="WP_348387022.1">
    <property type="nucleotide sequence ID" value="NZ_CP134146.1"/>
</dbReference>
<dbReference type="NCBIfam" id="TIGR00191">
    <property type="entry name" value="thrB"/>
    <property type="match status" value="1"/>
</dbReference>
<comment type="function">
    <text evidence="12">Catalyzes the ATP-dependent phosphorylation of L-homoserine to L-homoserine phosphate.</text>
</comment>
<dbReference type="PROSITE" id="PS00627">
    <property type="entry name" value="GHMP_KINASES_ATP"/>
    <property type="match status" value="1"/>
</dbReference>
<keyword evidence="12" id="KW-0963">Cytoplasm</keyword>
<evidence type="ECO:0000256" key="8">
    <source>
        <dbReference type="ARBA" id="ARBA00022741"/>
    </source>
</evidence>
<dbReference type="EC" id="2.7.1.39" evidence="3 12"/>
<reference evidence="16" key="1">
    <citation type="submission" date="2023-09" db="EMBL/GenBank/DDBJ databases">
        <authorList>
            <person name="Li S."/>
            <person name="Li X."/>
            <person name="Zhang C."/>
            <person name="Zhao Z."/>
        </authorList>
    </citation>
    <scope>NUCLEOTIDE SEQUENCE [LARGE SCALE GENOMIC DNA]</scope>
    <source>
        <strain evidence="16">SQ345</strain>
    </source>
</reference>
<evidence type="ECO:0000256" key="9">
    <source>
        <dbReference type="ARBA" id="ARBA00022777"/>
    </source>
</evidence>
<dbReference type="PANTHER" id="PTHR20861">
    <property type="entry name" value="HOMOSERINE/4-DIPHOSPHOCYTIDYL-2-C-METHYL-D-ERYTHRITOL KINASE"/>
    <property type="match status" value="1"/>
</dbReference>
<dbReference type="Gene3D" id="3.30.230.10">
    <property type="match status" value="1"/>
</dbReference>
<gene>
    <name evidence="12 15" type="primary">thrB</name>
    <name evidence="15" type="ORF">RI845_15205</name>
</gene>
<feature type="domain" description="GHMP kinase N-terminal" evidence="13">
    <location>
        <begin position="66"/>
        <end position="157"/>
    </location>
</feature>
<dbReference type="SUPFAM" id="SSF54211">
    <property type="entry name" value="Ribosomal protein S5 domain 2-like"/>
    <property type="match status" value="1"/>
</dbReference>
<keyword evidence="6 12" id="KW-0808">Transferase</keyword>
<dbReference type="HAMAP" id="MF_00384">
    <property type="entry name" value="Homoser_kinase"/>
    <property type="match status" value="1"/>
</dbReference>
<dbReference type="InterPro" id="IPR006203">
    <property type="entry name" value="GHMP_knse_ATP-bd_CS"/>
</dbReference>
<dbReference type="GO" id="GO:0004413">
    <property type="term" value="F:homoserine kinase activity"/>
    <property type="evidence" value="ECO:0007669"/>
    <property type="project" value="UniProtKB-EC"/>
</dbReference>
<dbReference type="PANTHER" id="PTHR20861:SF1">
    <property type="entry name" value="HOMOSERINE KINASE"/>
    <property type="match status" value="1"/>
</dbReference>
<accession>A0ABY9TGE2</accession>
<evidence type="ECO:0000256" key="12">
    <source>
        <dbReference type="HAMAP-Rule" id="MF_00384"/>
    </source>
</evidence>
<dbReference type="InterPro" id="IPR006204">
    <property type="entry name" value="GHMP_kinase_N_dom"/>
</dbReference>
<dbReference type="InterPro" id="IPR036554">
    <property type="entry name" value="GHMP_kinase_C_sf"/>
</dbReference>
<evidence type="ECO:0000256" key="10">
    <source>
        <dbReference type="ARBA" id="ARBA00022840"/>
    </source>
</evidence>
<evidence type="ECO:0000313" key="15">
    <source>
        <dbReference type="EMBL" id="WNC67863.1"/>
    </source>
</evidence>
<evidence type="ECO:0000256" key="5">
    <source>
        <dbReference type="ARBA" id="ARBA00022605"/>
    </source>
</evidence>
<sequence length="316" mass="34302">MTIKVFAPASIGNVSVGFDVLGMAVTPVGDQLLGDIVEISAAVTDVSTLSLSGEFANKLPGDPKDNIVWHCLELFNKELINSTKSVQPVDLVLEKKMPVGSGLGSSACSVVAALVALNEYYQKPFNDSDLLFMMGKMEAQISGSLHYDNVAPCFLGGMQLMVTDTQVITRSLPTFDDYYWIMAYPGIEMSTKEARDALPKQYSRQDLISYGQTLATFIDACYRNDPKQAFANVVDVVAEPYRQSLLPKFIETKQYLLANGASAAGISGSGPTVFVVCENKEIAEQLSNYLTENYLQSPTGFVHICKADTQGARLVS</sequence>
<proteinExistence type="inferred from homology"/>
<dbReference type="EMBL" id="CP134146">
    <property type="protein sequence ID" value="WNC67863.1"/>
    <property type="molecule type" value="Genomic_DNA"/>
</dbReference>
<dbReference type="SUPFAM" id="SSF55060">
    <property type="entry name" value="GHMP Kinase, C-terminal domain"/>
    <property type="match status" value="1"/>
</dbReference>
<dbReference type="InterPro" id="IPR014721">
    <property type="entry name" value="Ribsml_uS5_D2-typ_fold_subgr"/>
</dbReference>
<dbReference type="Proteomes" id="UP001248581">
    <property type="component" value="Chromosome"/>
</dbReference>
<comment type="catalytic activity">
    <reaction evidence="11 12">
        <text>L-homoserine + ATP = O-phospho-L-homoserine + ADP + H(+)</text>
        <dbReference type="Rhea" id="RHEA:13985"/>
        <dbReference type="ChEBI" id="CHEBI:15378"/>
        <dbReference type="ChEBI" id="CHEBI:30616"/>
        <dbReference type="ChEBI" id="CHEBI:57476"/>
        <dbReference type="ChEBI" id="CHEBI:57590"/>
        <dbReference type="ChEBI" id="CHEBI:456216"/>
        <dbReference type="EC" id="2.7.1.39"/>
    </reaction>
</comment>
<keyword evidence="7 12" id="KW-0791">Threonine biosynthesis</keyword>
<evidence type="ECO:0000256" key="7">
    <source>
        <dbReference type="ARBA" id="ARBA00022697"/>
    </source>
</evidence>
<evidence type="ECO:0000256" key="11">
    <source>
        <dbReference type="ARBA" id="ARBA00049375"/>
    </source>
</evidence>
<dbReference type="InterPro" id="IPR000870">
    <property type="entry name" value="Homoserine_kinase"/>
</dbReference>
<protein>
    <recommendedName>
        <fullName evidence="4 12">Homoserine kinase</fullName>
        <shortName evidence="12">HK</shortName>
        <shortName evidence="12">HSK</shortName>
        <ecNumber evidence="3 12">2.7.1.39</ecNumber>
    </recommendedName>
</protein>
<evidence type="ECO:0000256" key="4">
    <source>
        <dbReference type="ARBA" id="ARBA00017858"/>
    </source>
</evidence>
<dbReference type="Pfam" id="PF08544">
    <property type="entry name" value="GHMP_kinases_C"/>
    <property type="match status" value="1"/>
</dbReference>
<feature type="binding site" evidence="12">
    <location>
        <begin position="98"/>
        <end position="108"/>
    </location>
    <ligand>
        <name>ATP</name>
        <dbReference type="ChEBI" id="CHEBI:30616"/>
    </ligand>
</feature>
<evidence type="ECO:0000259" key="13">
    <source>
        <dbReference type="Pfam" id="PF00288"/>
    </source>
</evidence>
<dbReference type="PIRSF" id="PIRSF000676">
    <property type="entry name" value="Homoser_kin"/>
    <property type="match status" value="1"/>
</dbReference>
<evidence type="ECO:0000259" key="14">
    <source>
        <dbReference type="Pfam" id="PF08544"/>
    </source>
</evidence>
<comment type="pathway">
    <text evidence="1 12">Amino-acid biosynthesis; L-threonine biosynthesis; L-threonine from L-aspartate: step 4/5.</text>
</comment>
<dbReference type="InterPro" id="IPR020568">
    <property type="entry name" value="Ribosomal_Su5_D2-typ_SF"/>
</dbReference>
<keyword evidence="16" id="KW-1185">Reference proteome</keyword>
<keyword evidence="5 12" id="KW-0028">Amino-acid biosynthesis</keyword>
<dbReference type="NCBIfam" id="NF002288">
    <property type="entry name" value="PRK01212.1-4"/>
    <property type="match status" value="1"/>
</dbReference>
<organism evidence="15 16">
    <name type="scientific">Thalassotalea nanhaiensis</name>
    <dbReference type="NCBI Taxonomy" id="3065648"/>
    <lineage>
        <taxon>Bacteria</taxon>
        <taxon>Pseudomonadati</taxon>
        <taxon>Pseudomonadota</taxon>
        <taxon>Gammaproteobacteria</taxon>
        <taxon>Alteromonadales</taxon>
        <taxon>Colwelliaceae</taxon>
        <taxon>Thalassotalea</taxon>
    </lineage>
</organism>
<dbReference type="InterPro" id="IPR013750">
    <property type="entry name" value="GHMP_kinase_C_dom"/>
</dbReference>
<comment type="subcellular location">
    <subcellularLocation>
        <location evidence="12">Cytoplasm</location>
    </subcellularLocation>
</comment>
<evidence type="ECO:0000256" key="6">
    <source>
        <dbReference type="ARBA" id="ARBA00022679"/>
    </source>
</evidence>
<evidence type="ECO:0000313" key="16">
    <source>
        <dbReference type="Proteomes" id="UP001248581"/>
    </source>
</evidence>
<keyword evidence="8 12" id="KW-0547">Nucleotide-binding</keyword>
<feature type="domain" description="GHMP kinase C-terminal" evidence="14">
    <location>
        <begin position="238"/>
        <end position="294"/>
    </location>
</feature>
<dbReference type="Pfam" id="PF00288">
    <property type="entry name" value="GHMP_kinases_N"/>
    <property type="match status" value="1"/>
</dbReference>